<feature type="compositionally biased region" description="Basic and acidic residues" evidence="1">
    <location>
        <begin position="331"/>
        <end position="353"/>
    </location>
</feature>
<evidence type="ECO:0000313" key="2">
    <source>
        <dbReference type="EMBL" id="WRT66652.1"/>
    </source>
</evidence>
<feature type="region of interest" description="Disordered" evidence="1">
    <location>
        <begin position="32"/>
        <end position="116"/>
    </location>
</feature>
<accession>A0ABZ1CY27</accession>
<feature type="compositionally biased region" description="Basic and acidic residues" evidence="1">
    <location>
        <begin position="107"/>
        <end position="116"/>
    </location>
</feature>
<protein>
    <submittedName>
        <fullName evidence="2">Uncharacterized protein</fullName>
    </submittedName>
</protein>
<name>A0ABZ1CY27_9TREE</name>
<feature type="compositionally biased region" description="Polar residues" evidence="1">
    <location>
        <begin position="171"/>
        <end position="182"/>
    </location>
</feature>
<feature type="region of interest" description="Disordered" evidence="1">
    <location>
        <begin position="171"/>
        <end position="217"/>
    </location>
</feature>
<evidence type="ECO:0000313" key="3">
    <source>
        <dbReference type="Proteomes" id="UP001329825"/>
    </source>
</evidence>
<feature type="compositionally biased region" description="Polar residues" evidence="1">
    <location>
        <begin position="36"/>
        <end position="45"/>
    </location>
</feature>
<sequence length="353" mass="38770">MSRPMPTSYSPSSQNDIPSIVFAGPVQQVLGGPYQVPNTHGTSYPVTAADPYDTQRADGVGRAQPRRRPRRDELFGTRNGNEQTSYAFSEQLVGRPSQRIFSSTGKPDPKYSRTQDQDSILISPEEAAGTSQTSTSGSRFPGKIFEILQTIRSSVKSQTARIRTLKSQVSLVSPLSKSNSASVALKDPSPTYNDPSVDVGHTIYPASNDDESTRGTHDTRRRFAGLSKSFLSACRSKSAFLRSSHSGTERRTSTPSSEIYHENPRSPSEIAPVTRGVLPEYQQSSAHYRRSTDSSSSIYGDQPSDDGSIHSLRDALTFEESATNPQLLASHRPDRPDYSEPELRSRDTLRLPI</sequence>
<feature type="compositionally biased region" description="Polar residues" evidence="1">
    <location>
        <begin position="78"/>
        <end position="88"/>
    </location>
</feature>
<dbReference type="EMBL" id="CP141884">
    <property type="protein sequence ID" value="WRT66652.1"/>
    <property type="molecule type" value="Genomic_DNA"/>
</dbReference>
<organism evidence="2 3">
    <name type="scientific">Kwoniella shivajii</name>
    <dbReference type="NCBI Taxonomy" id="564305"/>
    <lineage>
        <taxon>Eukaryota</taxon>
        <taxon>Fungi</taxon>
        <taxon>Dikarya</taxon>
        <taxon>Basidiomycota</taxon>
        <taxon>Agaricomycotina</taxon>
        <taxon>Tremellomycetes</taxon>
        <taxon>Tremellales</taxon>
        <taxon>Cryptococcaceae</taxon>
        <taxon>Kwoniella</taxon>
    </lineage>
</organism>
<dbReference type="Proteomes" id="UP001329825">
    <property type="component" value="Chromosome 4"/>
</dbReference>
<feature type="region of interest" description="Disordered" evidence="1">
    <location>
        <begin position="241"/>
        <end position="353"/>
    </location>
</feature>
<reference evidence="2 3" key="1">
    <citation type="submission" date="2024-01" db="EMBL/GenBank/DDBJ databases">
        <title>Comparative genomics of Cryptococcus and Kwoniella reveals pathogenesis evolution and contrasting modes of karyotype evolution via chromosome fusion or intercentromeric recombination.</title>
        <authorList>
            <person name="Coelho M.A."/>
            <person name="David-Palma M."/>
            <person name="Shea T."/>
            <person name="Bowers K."/>
            <person name="McGinley-Smith S."/>
            <person name="Mohammad A.W."/>
            <person name="Gnirke A."/>
            <person name="Yurkov A.M."/>
            <person name="Nowrousian M."/>
            <person name="Sun S."/>
            <person name="Cuomo C.A."/>
            <person name="Heitman J."/>
        </authorList>
    </citation>
    <scope>NUCLEOTIDE SEQUENCE [LARGE SCALE GENOMIC DNA]</scope>
    <source>
        <strain evidence="2">CBS 11374</strain>
    </source>
</reference>
<keyword evidence="3" id="KW-1185">Reference proteome</keyword>
<dbReference type="RefSeq" id="XP_062791392.1">
    <property type="nucleotide sequence ID" value="XM_062935341.1"/>
</dbReference>
<evidence type="ECO:0000256" key="1">
    <source>
        <dbReference type="SAM" id="MobiDB-lite"/>
    </source>
</evidence>
<proteinExistence type="predicted"/>
<gene>
    <name evidence="2" type="ORF">IL334_003611</name>
</gene>
<dbReference type="GeneID" id="87955742"/>